<accession>B2W2R0</accession>
<dbReference type="AlphaFoldDB" id="B2W2R0"/>
<sequence length="109" mass="11903">MDNDRSAGRATLRIGPTEVVPWPEERFLFVIFGPTTAVRGTWDQVGTAGIAGFMMRVLRLWRDYGEKMGNGGTANLFLPRTPLPGLSNMCNLALALFALGSCVVLTQML</sequence>
<reference evidence="2" key="1">
    <citation type="journal article" date="2013" name="G3 (Bethesda)">
        <title>Comparative genomics of a plant-pathogenic fungus, Pyrenophora tritici-repentis, reveals transduplication and the impact of repeat elements on pathogenicity and population divergence.</title>
        <authorList>
            <person name="Manning V.A."/>
            <person name="Pandelova I."/>
            <person name="Dhillon B."/>
            <person name="Wilhelm L.J."/>
            <person name="Goodwin S.B."/>
            <person name="Berlin A.M."/>
            <person name="Figueroa M."/>
            <person name="Freitag M."/>
            <person name="Hane J.K."/>
            <person name="Henrissat B."/>
            <person name="Holman W.H."/>
            <person name="Kodira C.D."/>
            <person name="Martin J."/>
            <person name="Oliver R.P."/>
            <person name="Robbertse B."/>
            <person name="Schackwitz W."/>
            <person name="Schwartz D.C."/>
            <person name="Spatafora J.W."/>
            <person name="Turgeon B.G."/>
            <person name="Yandava C."/>
            <person name="Young S."/>
            <person name="Zhou S."/>
            <person name="Zeng Q."/>
            <person name="Grigoriev I.V."/>
            <person name="Ma L.-J."/>
            <person name="Ciuffetti L.M."/>
        </authorList>
    </citation>
    <scope>NUCLEOTIDE SEQUENCE [LARGE SCALE GENOMIC DNA]</scope>
    <source>
        <strain evidence="2">Pt-1C-BFP</strain>
    </source>
</reference>
<evidence type="ECO:0000313" key="2">
    <source>
        <dbReference type="Proteomes" id="UP000001471"/>
    </source>
</evidence>
<dbReference type="HOGENOM" id="CLU_2185307_0_0_1"/>
<dbReference type="EMBL" id="DS231617">
    <property type="protein sequence ID" value="EDU46546.1"/>
    <property type="molecule type" value="Genomic_DNA"/>
</dbReference>
<protein>
    <submittedName>
        <fullName evidence="1">Uncharacterized protein</fullName>
    </submittedName>
</protein>
<proteinExistence type="predicted"/>
<organism evidence="1 2">
    <name type="scientific">Pyrenophora tritici-repentis (strain Pt-1C-BFP)</name>
    <name type="common">Wheat tan spot fungus</name>
    <name type="synonym">Drechslera tritici-repentis</name>
    <dbReference type="NCBI Taxonomy" id="426418"/>
    <lineage>
        <taxon>Eukaryota</taxon>
        <taxon>Fungi</taxon>
        <taxon>Dikarya</taxon>
        <taxon>Ascomycota</taxon>
        <taxon>Pezizomycotina</taxon>
        <taxon>Dothideomycetes</taxon>
        <taxon>Pleosporomycetidae</taxon>
        <taxon>Pleosporales</taxon>
        <taxon>Pleosporineae</taxon>
        <taxon>Pleosporaceae</taxon>
        <taxon>Pyrenophora</taxon>
    </lineage>
</organism>
<dbReference type="InParanoid" id="B2W2R0"/>
<evidence type="ECO:0000313" key="1">
    <source>
        <dbReference type="EMBL" id="EDU46546.1"/>
    </source>
</evidence>
<gene>
    <name evidence="1" type="ORF">PTRG_03708</name>
</gene>
<name>B2W2R0_PYRTR</name>
<dbReference type="Proteomes" id="UP000001471">
    <property type="component" value="Unassembled WGS sequence"/>
</dbReference>